<gene>
    <name evidence="1" type="ORF">PORY_000983</name>
</gene>
<keyword evidence="2" id="KW-1185">Reference proteome</keyword>
<reference evidence="1 2" key="1">
    <citation type="journal article" date="2021" name="Commun. Biol.">
        <title>Genomic insights into the host specific adaptation of the Pneumocystis genus.</title>
        <authorList>
            <person name="Cisse O.H."/>
            <person name="Ma L."/>
            <person name="Dekker J.P."/>
            <person name="Khil P.P."/>
            <person name="Youn J.-H."/>
            <person name="Brenchley J.M."/>
            <person name="Blair R."/>
            <person name="Pahar B."/>
            <person name="Chabe M."/>
            <person name="Van Rompay K.K.A."/>
            <person name="Keesler R."/>
            <person name="Sukura A."/>
            <person name="Hirsch V."/>
            <person name="Kutty G."/>
            <person name="Liu Y."/>
            <person name="Peng L."/>
            <person name="Chen J."/>
            <person name="Song J."/>
            <person name="Weissenbacher-Lang C."/>
            <person name="Xu J."/>
            <person name="Upham N.S."/>
            <person name="Stajich J.E."/>
            <person name="Cuomo C.A."/>
            <person name="Cushion M.T."/>
            <person name="Kovacs J.A."/>
        </authorList>
    </citation>
    <scope>NUCLEOTIDE SEQUENCE [LARGE SCALE GENOMIC DNA]</scope>
    <source>
        <strain evidence="1 2">RABM</strain>
    </source>
</reference>
<comment type="caution">
    <text evidence="1">The sequence shown here is derived from an EMBL/GenBank/DDBJ whole genome shotgun (WGS) entry which is preliminary data.</text>
</comment>
<protein>
    <submittedName>
        <fullName evidence="1">Uncharacterized protein</fullName>
    </submittedName>
</protein>
<evidence type="ECO:0000313" key="1">
    <source>
        <dbReference type="EMBL" id="KAG4305427.1"/>
    </source>
</evidence>
<name>A0ACB7CFX4_9ASCO</name>
<accession>A0ACB7CFX4</accession>
<evidence type="ECO:0000313" key="2">
    <source>
        <dbReference type="Proteomes" id="UP000768646"/>
    </source>
</evidence>
<proteinExistence type="predicted"/>
<sequence>MKIWGSGSNIFGQLKKNKQSHLFELTLIDHIEGDIHILWIGWSEILYSINGSLKLFGFRENNTDIHFPDSILYAYGTIELSGIIDNKFNLKDLKGNILYTGIGMIVKAGNGQIVGTDLNYTKLIFFKDEKFDIIDILPLKLRNKNSKILQICAGASHFALLSSEGELYTWGENLYGQLGRDVDNETDSNTIPTVVNALQGLKIQKIAAGGWMTGVQTVDGDMYICGWLRLGKIQNTSDDKSEFNLVDFGEDVNVLDFGIGSEHVVVLTTNGIYSVGREGGNCLSYSTLSWVQIPKFSNKKIKQLFCSQWNTLLITYDDKFVSKN</sequence>
<dbReference type="EMBL" id="JABTEG010000003">
    <property type="protein sequence ID" value="KAG4305427.1"/>
    <property type="molecule type" value="Genomic_DNA"/>
</dbReference>
<dbReference type="Proteomes" id="UP000768646">
    <property type="component" value="Unassembled WGS sequence"/>
</dbReference>
<organism evidence="1 2">
    <name type="scientific">Pneumocystis oryctolagi</name>
    <dbReference type="NCBI Taxonomy" id="42067"/>
    <lineage>
        <taxon>Eukaryota</taxon>
        <taxon>Fungi</taxon>
        <taxon>Dikarya</taxon>
        <taxon>Ascomycota</taxon>
        <taxon>Taphrinomycotina</taxon>
        <taxon>Pneumocystomycetes</taxon>
        <taxon>Pneumocystaceae</taxon>
        <taxon>Pneumocystis</taxon>
    </lineage>
</organism>